<proteinExistence type="predicted"/>
<name>A0A841FHQ5_9ACTN</name>
<organism evidence="1 2">
    <name type="scientific">Phytomonospora endophytica</name>
    <dbReference type="NCBI Taxonomy" id="714109"/>
    <lineage>
        <taxon>Bacteria</taxon>
        <taxon>Bacillati</taxon>
        <taxon>Actinomycetota</taxon>
        <taxon>Actinomycetes</taxon>
        <taxon>Micromonosporales</taxon>
        <taxon>Micromonosporaceae</taxon>
        <taxon>Phytomonospora</taxon>
    </lineage>
</organism>
<dbReference type="EMBL" id="JACHGT010000007">
    <property type="protein sequence ID" value="MBB6035746.1"/>
    <property type="molecule type" value="Genomic_DNA"/>
</dbReference>
<dbReference type="AlphaFoldDB" id="A0A841FHQ5"/>
<accession>A0A841FHQ5</accession>
<dbReference type="RefSeq" id="WP_184788596.1">
    <property type="nucleotide sequence ID" value="NZ_BONT01000075.1"/>
</dbReference>
<evidence type="ECO:0000313" key="2">
    <source>
        <dbReference type="Proteomes" id="UP000548476"/>
    </source>
</evidence>
<gene>
    <name evidence="1" type="ORF">HNR73_003610</name>
</gene>
<dbReference type="Pfam" id="PF18963">
    <property type="entry name" value="DUF5703"/>
    <property type="match status" value="1"/>
</dbReference>
<dbReference type="Proteomes" id="UP000548476">
    <property type="component" value="Unassembled WGS sequence"/>
</dbReference>
<sequence length="79" mass="8727">MDDNQASADESSIDPYEYAPLRIGGEVDQLTAQARLSVAAEYGGWELATVRRYPGGERKVTLRRRRPRTGGTILPGLSY</sequence>
<reference evidence="1 2" key="1">
    <citation type="submission" date="2020-08" db="EMBL/GenBank/DDBJ databases">
        <title>Genomic Encyclopedia of Type Strains, Phase IV (KMG-IV): sequencing the most valuable type-strain genomes for metagenomic binning, comparative biology and taxonomic classification.</title>
        <authorList>
            <person name="Goeker M."/>
        </authorList>
    </citation>
    <scope>NUCLEOTIDE SEQUENCE [LARGE SCALE GENOMIC DNA]</scope>
    <source>
        <strain evidence="1 2">YIM 65646</strain>
    </source>
</reference>
<keyword evidence="2" id="KW-1185">Reference proteome</keyword>
<comment type="caution">
    <text evidence="1">The sequence shown here is derived from an EMBL/GenBank/DDBJ whole genome shotgun (WGS) entry which is preliminary data.</text>
</comment>
<evidence type="ECO:0000313" key="1">
    <source>
        <dbReference type="EMBL" id="MBB6035746.1"/>
    </source>
</evidence>
<dbReference type="InterPro" id="IPR043758">
    <property type="entry name" value="DUF5703"/>
</dbReference>
<protein>
    <submittedName>
        <fullName evidence="1">Uncharacterized protein</fullName>
    </submittedName>
</protein>